<dbReference type="PROSITE" id="PS50001">
    <property type="entry name" value="SH2"/>
    <property type="match status" value="1"/>
</dbReference>
<evidence type="ECO:0000259" key="4">
    <source>
        <dbReference type="PROSITE" id="PS50001"/>
    </source>
</evidence>
<dbReference type="InterPro" id="IPR036860">
    <property type="entry name" value="SH2_dom_sf"/>
</dbReference>
<evidence type="ECO:0000256" key="1">
    <source>
        <dbReference type="ARBA" id="ARBA00022999"/>
    </source>
</evidence>
<evidence type="ECO:0000256" key="2">
    <source>
        <dbReference type="PROSITE-ProRule" id="PRU00191"/>
    </source>
</evidence>
<dbReference type="GO" id="GO:0005737">
    <property type="term" value="C:cytoplasm"/>
    <property type="evidence" value="ECO:0007669"/>
    <property type="project" value="TreeGrafter"/>
</dbReference>
<sequence>MDQEHDKGNGFRARWMFRQKDCRAKEPVAQSAASKPGDRQDSLRELSVRWFMDTQAPLILQNGIFPSWFQGFITRKDAEQTLHGKELGSFLIRLSDKATGYILSYKGRGRCRHFMISQSKTGQFIVSGDTQPHESLTDLIEFYKINPIEPFGEYLTFSGLEECAEELYDMIQVSHREEPPVSARGRKPAIVAPQSHRKQEGTPPIPRRRGAHVNGCASDRGGSPCGRELTHTNPGRPSSRSSSREGTSEGRASWLETDKSTTSSRPPLPPLPHLPPHHLLLATTTATATQPNFVYSLVQPLEGKSTSLPLLLDTHSVGDKPHMLGTPPPQPSPRTSPGSAGGAGCVRGRQKRGKTPGGGGAGGRAGDNAAGGGGSNRPVSSHSLDYLHNRPLYHMATASQLQAHDDDIDERLLVRNEDGVFDDDAYEPLPGDDGASRRDSHTYESLEDLRPKPVASTAGAKKDKWKWFPEWRK</sequence>
<dbReference type="AlphaFoldDB" id="A0A9Q0DYL3"/>
<dbReference type="OrthoDB" id="6108017at2759"/>
<feature type="domain" description="SH2" evidence="4">
    <location>
        <begin position="68"/>
        <end position="144"/>
    </location>
</feature>
<feature type="compositionally biased region" description="Basic and acidic residues" evidence="3">
    <location>
        <begin position="434"/>
        <end position="451"/>
    </location>
</feature>
<protein>
    <recommendedName>
        <fullName evidence="4">SH2 domain-containing protein</fullName>
    </recommendedName>
</protein>
<proteinExistence type="predicted"/>
<feature type="region of interest" description="Disordered" evidence="3">
    <location>
        <begin position="419"/>
        <end position="458"/>
    </location>
</feature>
<comment type="caution">
    <text evidence="5">The sequence shown here is derived from an EMBL/GenBank/DDBJ whole genome shotgun (WGS) entry which is preliminary data.</text>
</comment>
<dbReference type="SMART" id="SM00252">
    <property type="entry name" value="SH2"/>
    <property type="match status" value="1"/>
</dbReference>
<dbReference type="EMBL" id="JANIIK010000110">
    <property type="protein sequence ID" value="KAJ3596834.1"/>
    <property type="molecule type" value="Genomic_DNA"/>
</dbReference>
<dbReference type="SUPFAM" id="SSF55550">
    <property type="entry name" value="SH2 domain"/>
    <property type="match status" value="1"/>
</dbReference>
<accession>A0A9Q0DYL3</accession>
<evidence type="ECO:0000313" key="6">
    <source>
        <dbReference type="Proteomes" id="UP001148018"/>
    </source>
</evidence>
<gene>
    <name evidence="5" type="ORF">NHX12_003234</name>
</gene>
<feature type="region of interest" description="Disordered" evidence="3">
    <location>
        <begin position="177"/>
        <end position="277"/>
    </location>
</feature>
<dbReference type="PANTHER" id="PTHR14388:SF6">
    <property type="entry name" value="SH2 DOMAIN-CONTAINING PROTEIN 7"/>
    <property type="match status" value="1"/>
</dbReference>
<evidence type="ECO:0000313" key="5">
    <source>
        <dbReference type="EMBL" id="KAJ3596834.1"/>
    </source>
</evidence>
<dbReference type="Proteomes" id="UP001148018">
    <property type="component" value="Unassembled WGS sequence"/>
</dbReference>
<name>A0A9Q0DYL3_9TELE</name>
<keyword evidence="6" id="KW-1185">Reference proteome</keyword>
<feature type="region of interest" description="Disordered" evidence="3">
    <location>
        <begin position="312"/>
        <end position="383"/>
    </location>
</feature>
<organism evidence="5 6">
    <name type="scientific">Muraenolepis orangiensis</name>
    <name type="common">Patagonian moray cod</name>
    <dbReference type="NCBI Taxonomy" id="630683"/>
    <lineage>
        <taxon>Eukaryota</taxon>
        <taxon>Metazoa</taxon>
        <taxon>Chordata</taxon>
        <taxon>Craniata</taxon>
        <taxon>Vertebrata</taxon>
        <taxon>Euteleostomi</taxon>
        <taxon>Actinopterygii</taxon>
        <taxon>Neopterygii</taxon>
        <taxon>Teleostei</taxon>
        <taxon>Neoteleostei</taxon>
        <taxon>Acanthomorphata</taxon>
        <taxon>Zeiogadaria</taxon>
        <taxon>Gadariae</taxon>
        <taxon>Gadiformes</taxon>
        <taxon>Muraenolepidoidei</taxon>
        <taxon>Muraenolepididae</taxon>
        <taxon>Muraenolepis</taxon>
    </lineage>
</organism>
<dbReference type="PANTHER" id="PTHR14388">
    <property type="entry name" value="T CELL-SPECIFIC ADAPTER PROTEIN TSAD"/>
    <property type="match status" value="1"/>
</dbReference>
<evidence type="ECO:0000256" key="3">
    <source>
        <dbReference type="SAM" id="MobiDB-lite"/>
    </source>
</evidence>
<keyword evidence="1 2" id="KW-0727">SH2 domain</keyword>
<dbReference type="InterPro" id="IPR000980">
    <property type="entry name" value="SH2"/>
</dbReference>
<reference evidence="5" key="1">
    <citation type="submission" date="2022-07" db="EMBL/GenBank/DDBJ databases">
        <title>Chromosome-level genome of Muraenolepis orangiensis.</title>
        <authorList>
            <person name="Kim J."/>
        </authorList>
    </citation>
    <scope>NUCLEOTIDE SEQUENCE</scope>
    <source>
        <strain evidence="5">KU_S4_2022</strain>
        <tissue evidence="5">Muscle</tissue>
    </source>
</reference>
<dbReference type="Gene3D" id="3.30.505.10">
    <property type="entry name" value="SH2 domain"/>
    <property type="match status" value="1"/>
</dbReference>
<dbReference type="Pfam" id="PF00017">
    <property type="entry name" value="SH2"/>
    <property type="match status" value="1"/>
</dbReference>
<feature type="compositionally biased region" description="Gly residues" evidence="3">
    <location>
        <begin position="355"/>
        <end position="375"/>
    </location>
</feature>